<feature type="transmembrane region" description="Helical" evidence="1">
    <location>
        <begin position="68"/>
        <end position="89"/>
    </location>
</feature>
<organism evidence="2 3">
    <name type="scientific">Oncorhynchus kisutch</name>
    <name type="common">Coho salmon</name>
    <name type="synonym">Salmo kisutch</name>
    <dbReference type="NCBI Taxonomy" id="8019"/>
    <lineage>
        <taxon>Eukaryota</taxon>
        <taxon>Metazoa</taxon>
        <taxon>Chordata</taxon>
        <taxon>Craniata</taxon>
        <taxon>Vertebrata</taxon>
        <taxon>Euteleostomi</taxon>
        <taxon>Actinopterygii</taxon>
        <taxon>Neopterygii</taxon>
        <taxon>Teleostei</taxon>
        <taxon>Protacanthopterygii</taxon>
        <taxon>Salmoniformes</taxon>
        <taxon>Salmonidae</taxon>
        <taxon>Salmoninae</taxon>
        <taxon>Oncorhynchus</taxon>
    </lineage>
</organism>
<dbReference type="GeneTree" id="ENSGT00940000154076"/>
<dbReference type="Proteomes" id="UP000694557">
    <property type="component" value="Unassembled WGS sequence"/>
</dbReference>
<keyword evidence="1" id="KW-0472">Membrane</keyword>
<keyword evidence="1" id="KW-0812">Transmembrane</keyword>
<dbReference type="InterPro" id="IPR026983">
    <property type="entry name" value="DHC"/>
</dbReference>
<name>A0A8C7KWJ8_ONCKI</name>
<dbReference type="GO" id="GO:0045505">
    <property type="term" value="F:dynein intermediate chain binding"/>
    <property type="evidence" value="ECO:0007669"/>
    <property type="project" value="InterPro"/>
</dbReference>
<dbReference type="GO" id="GO:0030286">
    <property type="term" value="C:dynein complex"/>
    <property type="evidence" value="ECO:0007669"/>
    <property type="project" value="InterPro"/>
</dbReference>
<dbReference type="Ensembl" id="ENSOKIT00005116887.1">
    <property type="protein sequence ID" value="ENSOKIP00005109107.1"/>
    <property type="gene ID" value="ENSOKIG00005047762.1"/>
</dbReference>
<keyword evidence="3" id="KW-1185">Reference proteome</keyword>
<feature type="transmembrane region" description="Helical" evidence="1">
    <location>
        <begin position="104"/>
        <end position="123"/>
    </location>
</feature>
<protein>
    <submittedName>
        <fullName evidence="2">Uncharacterized protein</fullName>
    </submittedName>
</protein>
<reference evidence="2" key="1">
    <citation type="submission" date="2025-08" db="UniProtKB">
        <authorList>
            <consortium name="Ensembl"/>
        </authorList>
    </citation>
    <scope>IDENTIFICATION</scope>
</reference>
<accession>A0A8C7KWJ8</accession>
<dbReference type="PANTHER" id="PTHR22878">
    <property type="entry name" value="DYNEIN HEAVY CHAIN 6, AXONEMAL-LIKE-RELATED"/>
    <property type="match status" value="1"/>
</dbReference>
<dbReference type="GO" id="GO:0051959">
    <property type="term" value="F:dynein light intermediate chain binding"/>
    <property type="evidence" value="ECO:0007669"/>
    <property type="project" value="InterPro"/>
</dbReference>
<evidence type="ECO:0000256" key="1">
    <source>
        <dbReference type="SAM" id="Phobius"/>
    </source>
</evidence>
<dbReference type="Gene3D" id="1.20.58.1120">
    <property type="match status" value="2"/>
</dbReference>
<reference evidence="2" key="2">
    <citation type="submission" date="2025-09" db="UniProtKB">
        <authorList>
            <consortium name="Ensembl"/>
        </authorList>
    </citation>
    <scope>IDENTIFICATION</scope>
</reference>
<evidence type="ECO:0000313" key="2">
    <source>
        <dbReference type="Ensembl" id="ENSOKIP00005109107.1"/>
    </source>
</evidence>
<evidence type="ECO:0000313" key="3">
    <source>
        <dbReference type="Proteomes" id="UP000694557"/>
    </source>
</evidence>
<proteinExistence type="predicted"/>
<dbReference type="AlphaFoldDB" id="A0A8C7KWJ8"/>
<sequence>VTERLQVQIPELTRTAPRIQWLLDYSGQVALAGSQVWWSNDVRMVFQRLEDGFESVHKDYKKKRLVKFLFVYLTCGDFWPVSFCLAFPFQIKWNMFLQVTNRQAFYWLHCLANICDVQFFYSYQYLGNTPRLVITPSLAGQYLNLTLCSCPVQP</sequence>
<keyword evidence="1" id="KW-1133">Transmembrane helix</keyword>
<dbReference type="GO" id="GO:0007018">
    <property type="term" value="P:microtubule-based movement"/>
    <property type="evidence" value="ECO:0007669"/>
    <property type="project" value="InterPro"/>
</dbReference>